<evidence type="ECO:0000256" key="1">
    <source>
        <dbReference type="SAM" id="MobiDB-lite"/>
    </source>
</evidence>
<evidence type="ECO:0000313" key="2">
    <source>
        <dbReference type="EMBL" id="KAH3848954.1"/>
    </source>
</evidence>
<evidence type="ECO:0000313" key="3">
    <source>
        <dbReference type="Proteomes" id="UP000828390"/>
    </source>
</evidence>
<feature type="region of interest" description="Disordered" evidence="1">
    <location>
        <begin position="1"/>
        <end position="27"/>
    </location>
</feature>
<proteinExistence type="predicted"/>
<feature type="region of interest" description="Disordered" evidence="1">
    <location>
        <begin position="61"/>
        <end position="80"/>
    </location>
</feature>
<dbReference type="AlphaFoldDB" id="A0A9D4QZ53"/>
<comment type="caution">
    <text evidence="2">The sequence shown here is derived from an EMBL/GenBank/DDBJ whole genome shotgun (WGS) entry which is preliminary data.</text>
</comment>
<dbReference type="EMBL" id="JAIWYP010000003">
    <property type="protein sequence ID" value="KAH3848954.1"/>
    <property type="molecule type" value="Genomic_DNA"/>
</dbReference>
<accession>A0A9D4QZ53</accession>
<dbReference type="Proteomes" id="UP000828390">
    <property type="component" value="Unassembled WGS sequence"/>
</dbReference>
<reference evidence="2" key="1">
    <citation type="journal article" date="2019" name="bioRxiv">
        <title>The Genome of the Zebra Mussel, Dreissena polymorpha: A Resource for Invasive Species Research.</title>
        <authorList>
            <person name="McCartney M.A."/>
            <person name="Auch B."/>
            <person name="Kono T."/>
            <person name="Mallez S."/>
            <person name="Zhang Y."/>
            <person name="Obille A."/>
            <person name="Becker A."/>
            <person name="Abrahante J.E."/>
            <person name="Garbe J."/>
            <person name="Badalamenti J.P."/>
            <person name="Herman A."/>
            <person name="Mangelson H."/>
            <person name="Liachko I."/>
            <person name="Sullivan S."/>
            <person name="Sone E.D."/>
            <person name="Koren S."/>
            <person name="Silverstein K.A.T."/>
            <person name="Beckman K.B."/>
            <person name="Gohl D.M."/>
        </authorList>
    </citation>
    <scope>NUCLEOTIDE SEQUENCE</scope>
    <source>
        <strain evidence="2">Duluth1</strain>
        <tissue evidence="2">Whole animal</tissue>
    </source>
</reference>
<sequence length="103" mass="11173">MGGKEDDAYSDWDSDPEVGVEDEGCYTDDVSSDLQLGRIMRKGTAPNPVKATVKRAKVLEPERPGTSVPDKNIDEQHGGFDTVGAVKNCAVAELGRMTYPKQM</sequence>
<name>A0A9D4QZ53_DREPO</name>
<feature type="compositionally biased region" description="Acidic residues" evidence="1">
    <location>
        <begin position="8"/>
        <end position="26"/>
    </location>
</feature>
<gene>
    <name evidence="2" type="ORF">DPMN_091339</name>
</gene>
<keyword evidence="3" id="KW-1185">Reference proteome</keyword>
<protein>
    <submittedName>
        <fullName evidence="2">Uncharacterized protein</fullName>
    </submittedName>
</protein>
<organism evidence="2 3">
    <name type="scientific">Dreissena polymorpha</name>
    <name type="common">Zebra mussel</name>
    <name type="synonym">Mytilus polymorpha</name>
    <dbReference type="NCBI Taxonomy" id="45954"/>
    <lineage>
        <taxon>Eukaryota</taxon>
        <taxon>Metazoa</taxon>
        <taxon>Spiralia</taxon>
        <taxon>Lophotrochozoa</taxon>
        <taxon>Mollusca</taxon>
        <taxon>Bivalvia</taxon>
        <taxon>Autobranchia</taxon>
        <taxon>Heteroconchia</taxon>
        <taxon>Euheterodonta</taxon>
        <taxon>Imparidentia</taxon>
        <taxon>Neoheterodontei</taxon>
        <taxon>Myida</taxon>
        <taxon>Dreissenoidea</taxon>
        <taxon>Dreissenidae</taxon>
        <taxon>Dreissena</taxon>
    </lineage>
</organism>
<reference evidence="2" key="2">
    <citation type="submission" date="2020-11" db="EMBL/GenBank/DDBJ databases">
        <authorList>
            <person name="McCartney M.A."/>
            <person name="Auch B."/>
            <person name="Kono T."/>
            <person name="Mallez S."/>
            <person name="Becker A."/>
            <person name="Gohl D.M."/>
            <person name="Silverstein K.A.T."/>
            <person name="Koren S."/>
            <person name="Bechman K.B."/>
            <person name="Herman A."/>
            <person name="Abrahante J.E."/>
            <person name="Garbe J."/>
        </authorList>
    </citation>
    <scope>NUCLEOTIDE SEQUENCE</scope>
    <source>
        <strain evidence="2">Duluth1</strain>
        <tissue evidence="2">Whole animal</tissue>
    </source>
</reference>